<dbReference type="InterPro" id="IPR009003">
    <property type="entry name" value="Peptidase_S1_PA"/>
</dbReference>
<comment type="caution">
    <text evidence="2">The sequence shown here is derived from an EMBL/GenBank/DDBJ whole genome shotgun (WGS) entry which is preliminary data.</text>
</comment>
<dbReference type="InterPro" id="IPR001940">
    <property type="entry name" value="Peptidase_S1C"/>
</dbReference>
<evidence type="ECO:0000313" key="2">
    <source>
        <dbReference type="EMBL" id="PIS21528.1"/>
    </source>
</evidence>
<dbReference type="PANTHER" id="PTHR43019:SF23">
    <property type="entry name" value="PROTEASE DO-LIKE 5, CHLOROPLASTIC"/>
    <property type="match status" value="1"/>
</dbReference>
<dbReference type="GO" id="GO:0004252">
    <property type="term" value="F:serine-type endopeptidase activity"/>
    <property type="evidence" value="ECO:0007669"/>
    <property type="project" value="InterPro"/>
</dbReference>
<accession>A0A2H0XBQ5</accession>
<reference evidence="3" key="1">
    <citation type="submission" date="2017-09" db="EMBL/GenBank/DDBJ databases">
        <title>Depth-based differentiation of microbial function through sediment-hosted aquifers and enrichment of novel symbionts in the deep terrestrial subsurface.</title>
        <authorList>
            <person name="Probst A.J."/>
            <person name="Ladd B."/>
            <person name="Jarett J.K."/>
            <person name="Geller-Mcgrath D.E."/>
            <person name="Sieber C.M.K."/>
            <person name="Emerson J.B."/>
            <person name="Anantharaman K."/>
            <person name="Thomas B.C."/>
            <person name="Malmstrom R."/>
            <person name="Stieglmeier M."/>
            <person name="Klingl A."/>
            <person name="Woyke T."/>
            <person name="Ryan C.M."/>
            <person name="Banfield J.F."/>
        </authorList>
    </citation>
    <scope>NUCLEOTIDE SEQUENCE [LARGE SCALE GENOMIC DNA]</scope>
</reference>
<dbReference type="PRINTS" id="PR00834">
    <property type="entry name" value="PROTEASES2C"/>
</dbReference>
<name>A0A2H0XBQ5_UNCKA</name>
<protein>
    <recommendedName>
        <fullName evidence="4">Serine protease</fullName>
    </recommendedName>
</protein>
<dbReference type="SUPFAM" id="SSF50494">
    <property type="entry name" value="Trypsin-like serine proteases"/>
    <property type="match status" value="1"/>
</dbReference>
<dbReference type="PANTHER" id="PTHR43019">
    <property type="entry name" value="SERINE ENDOPROTEASE DEGS"/>
    <property type="match status" value="1"/>
</dbReference>
<feature type="transmembrane region" description="Helical" evidence="1">
    <location>
        <begin position="15"/>
        <end position="39"/>
    </location>
</feature>
<keyword evidence="1" id="KW-0812">Transmembrane</keyword>
<dbReference type="GO" id="GO:0006508">
    <property type="term" value="P:proteolysis"/>
    <property type="evidence" value="ECO:0007669"/>
    <property type="project" value="InterPro"/>
</dbReference>
<dbReference type="Proteomes" id="UP000231098">
    <property type="component" value="Unassembled WGS sequence"/>
</dbReference>
<proteinExistence type="predicted"/>
<dbReference type="EMBL" id="PEYV01000036">
    <property type="protein sequence ID" value="PIS21528.1"/>
    <property type="molecule type" value="Genomic_DNA"/>
</dbReference>
<dbReference type="Gene3D" id="2.40.10.120">
    <property type="match status" value="1"/>
</dbReference>
<evidence type="ECO:0000256" key="1">
    <source>
        <dbReference type="SAM" id="Phobius"/>
    </source>
</evidence>
<keyword evidence="1" id="KW-0472">Membrane</keyword>
<evidence type="ECO:0008006" key="4">
    <source>
        <dbReference type="Google" id="ProtNLM"/>
    </source>
</evidence>
<dbReference type="AlphaFoldDB" id="A0A2H0XBQ5"/>
<sequence>MLPLHLTTKPKKESIFSYLFSGLKIGAGFLFMAILFVTVQKLDTLEAQFEKFVIDYNNAKNLSEGQLLFLEGMTVRVIGTDVEGSGFIMNPEGYLVTNSHVIANTERPKIAFNGAGFTTAKVFYNNEEEDIALLKLENIPKEVILSSAGFSLINHIGEDIVILGYLLGRDMPGSPTVTKGYISAIRGWSENDFVYQIDATINEGNSGGPVFTSQGEFVGVVTSVIGYKSGLGLVIPSEKILTAYNQININPKEIIAQDTKTIDLKSSLGVVEAFYYFQETRQLDKAYDLLSKNFVGDMPFEKWEKGYANTLPIKLELNLPQPIL</sequence>
<dbReference type="Pfam" id="PF13365">
    <property type="entry name" value="Trypsin_2"/>
    <property type="match status" value="1"/>
</dbReference>
<evidence type="ECO:0000313" key="3">
    <source>
        <dbReference type="Proteomes" id="UP000231098"/>
    </source>
</evidence>
<keyword evidence="1" id="KW-1133">Transmembrane helix</keyword>
<gene>
    <name evidence="2" type="ORF">COT51_02265</name>
</gene>
<organism evidence="2 3">
    <name type="scientific">candidate division WWE3 bacterium CG08_land_8_20_14_0_20_41_15</name>
    <dbReference type="NCBI Taxonomy" id="1975086"/>
    <lineage>
        <taxon>Bacteria</taxon>
        <taxon>Katanobacteria</taxon>
    </lineage>
</organism>